<evidence type="ECO:0000313" key="3">
    <source>
        <dbReference type="EMBL" id="EGG09273.1"/>
    </source>
</evidence>
<evidence type="ECO:0000313" key="4">
    <source>
        <dbReference type="Proteomes" id="UP000001072"/>
    </source>
</evidence>
<protein>
    <submittedName>
        <fullName evidence="3">Uncharacterized protein</fullName>
    </submittedName>
</protein>
<gene>
    <name evidence="3" type="ORF">MELLADRAFT_96354</name>
</gene>
<dbReference type="HOGENOM" id="CLU_588026_0_0_1"/>
<reference evidence="4" key="1">
    <citation type="journal article" date="2011" name="Proc. Natl. Acad. Sci. U.S.A.">
        <title>Obligate biotrophy features unraveled by the genomic analysis of rust fungi.</title>
        <authorList>
            <person name="Duplessis S."/>
            <person name="Cuomo C.A."/>
            <person name="Lin Y.-C."/>
            <person name="Aerts A."/>
            <person name="Tisserant E."/>
            <person name="Veneault-Fourrey C."/>
            <person name="Joly D.L."/>
            <person name="Hacquard S."/>
            <person name="Amselem J."/>
            <person name="Cantarel B.L."/>
            <person name="Chiu R."/>
            <person name="Coutinho P.M."/>
            <person name="Feau N."/>
            <person name="Field M."/>
            <person name="Frey P."/>
            <person name="Gelhaye E."/>
            <person name="Goldberg J."/>
            <person name="Grabherr M.G."/>
            <person name="Kodira C.D."/>
            <person name="Kohler A."/>
            <person name="Kuees U."/>
            <person name="Lindquist E.A."/>
            <person name="Lucas S.M."/>
            <person name="Mago R."/>
            <person name="Mauceli E."/>
            <person name="Morin E."/>
            <person name="Murat C."/>
            <person name="Pangilinan J.L."/>
            <person name="Park R."/>
            <person name="Pearson M."/>
            <person name="Quesneville H."/>
            <person name="Rouhier N."/>
            <person name="Sakthikumar S."/>
            <person name="Salamov A.A."/>
            <person name="Schmutz J."/>
            <person name="Selles B."/>
            <person name="Shapiro H."/>
            <person name="Tanguay P."/>
            <person name="Tuskan G.A."/>
            <person name="Henrissat B."/>
            <person name="Van de Peer Y."/>
            <person name="Rouze P."/>
            <person name="Ellis J.G."/>
            <person name="Dodds P.N."/>
            <person name="Schein J.E."/>
            <person name="Zhong S."/>
            <person name="Hamelin R.C."/>
            <person name="Grigoriev I.V."/>
            <person name="Szabo L.J."/>
            <person name="Martin F."/>
        </authorList>
    </citation>
    <scope>NUCLEOTIDE SEQUENCE [LARGE SCALE GENOMIC DNA]</scope>
    <source>
        <strain evidence="4">98AG31 / pathotype 3-4-7</strain>
    </source>
</reference>
<dbReference type="KEGG" id="mlr:MELLADRAFT_96354"/>
<dbReference type="EMBL" id="GL883098">
    <property type="protein sequence ID" value="EGG09273.1"/>
    <property type="molecule type" value="Genomic_DNA"/>
</dbReference>
<feature type="compositionally biased region" description="Basic and acidic residues" evidence="2">
    <location>
        <begin position="224"/>
        <end position="235"/>
    </location>
</feature>
<dbReference type="STRING" id="747676.F4REG8"/>
<dbReference type="Proteomes" id="UP000001072">
    <property type="component" value="Unassembled WGS sequence"/>
</dbReference>
<dbReference type="AlphaFoldDB" id="F4REG8"/>
<dbReference type="RefSeq" id="XP_007407633.1">
    <property type="nucleotide sequence ID" value="XM_007407571.1"/>
</dbReference>
<sequence length="465" mass="52041">MISRPPTATTTTPDHPHHQPIHHRNQPHQMSSNPPLTNRSRQDPSSSITTSLPAPFPSSSITPSNHPTTHANLIQPRRRRVSDGSTGTSLRKDILLSKLAEALTLERNKSNVFQKELQNAEHEIDELASQLDQVKREHYQVISSLKKEIKLLKKEKEGLILSLEAAEGVDQDEADKYLALIDPAQAILIDREEETGTGLSGHEHDDHSLNYSHQTNPQAQQPSQRDHPLEHHETVRAQAQKRSAVRARRINEELSKLGPSIDSTITLETSKNLNRKEVEEFEDRKEEIESDEQAMRGRRVGVIQTERVRRKLSKSRSGAPAGPTGGFWRRSGSRNREGDEVGIQHRYRINSNPSECYDSGSLQNKSQLLSHQRSGSNGAGGGGGSKIGKLFRKVFPVHGNDEEEDRVDGDGLRDGYDIGDEYIDEQKKVGLRNQQVPRRERHHVSNLVGGGGGGGQRRRNDSRTR</sequence>
<feature type="coiled-coil region" evidence="1">
    <location>
        <begin position="103"/>
        <end position="162"/>
    </location>
</feature>
<feature type="region of interest" description="Disordered" evidence="2">
    <location>
        <begin position="195"/>
        <end position="245"/>
    </location>
</feature>
<feature type="compositionally biased region" description="Gly residues" evidence="2">
    <location>
        <begin position="377"/>
        <end position="386"/>
    </location>
</feature>
<feature type="compositionally biased region" description="Low complexity" evidence="2">
    <location>
        <begin position="1"/>
        <end position="13"/>
    </location>
</feature>
<feature type="compositionally biased region" description="Basic and acidic residues" evidence="2">
    <location>
        <begin position="334"/>
        <end position="343"/>
    </location>
</feature>
<feature type="compositionally biased region" description="Polar residues" evidence="2">
    <location>
        <begin position="349"/>
        <end position="373"/>
    </location>
</feature>
<dbReference type="OrthoDB" id="2506747at2759"/>
<feature type="region of interest" description="Disordered" evidence="2">
    <location>
        <begin position="1"/>
        <end position="88"/>
    </location>
</feature>
<dbReference type="VEuPathDB" id="FungiDB:MELLADRAFT_96354"/>
<feature type="compositionally biased region" description="Polar residues" evidence="2">
    <location>
        <begin position="209"/>
        <end position="223"/>
    </location>
</feature>
<feature type="compositionally biased region" description="Polar residues" evidence="2">
    <location>
        <begin position="30"/>
        <end position="72"/>
    </location>
</feature>
<feature type="coiled-coil region" evidence="1">
    <location>
        <begin position="271"/>
        <end position="298"/>
    </location>
</feature>
<evidence type="ECO:0000256" key="2">
    <source>
        <dbReference type="SAM" id="MobiDB-lite"/>
    </source>
</evidence>
<organism evidence="4">
    <name type="scientific">Melampsora larici-populina (strain 98AG31 / pathotype 3-4-7)</name>
    <name type="common">Poplar leaf rust fungus</name>
    <dbReference type="NCBI Taxonomy" id="747676"/>
    <lineage>
        <taxon>Eukaryota</taxon>
        <taxon>Fungi</taxon>
        <taxon>Dikarya</taxon>
        <taxon>Basidiomycota</taxon>
        <taxon>Pucciniomycotina</taxon>
        <taxon>Pucciniomycetes</taxon>
        <taxon>Pucciniales</taxon>
        <taxon>Melampsoraceae</taxon>
        <taxon>Melampsora</taxon>
    </lineage>
</organism>
<evidence type="ECO:0000256" key="1">
    <source>
        <dbReference type="SAM" id="Coils"/>
    </source>
</evidence>
<keyword evidence="4" id="KW-1185">Reference proteome</keyword>
<dbReference type="GeneID" id="18937570"/>
<feature type="region of interest" description="Disordered" evidence="2">
    <location>
        <begin position="308"/>
        <end position="465"/>
    </location>
</feature>
<accession>F4REG8</accession>
<name>F4REG8_MELLP</name>
<proteinExistence type="predicted"/>
<dbReference type="InParanoid" id="F4REG8"/>
<keyword evidence="1" id="KW-0175">Coiled coil</keyword>